<evidence type="ECO:0000313" key="3">
    <source>
        <dbReference type="Proteomes" id="UP001303046"/>
    </source>
</evidence>
<dbReference type="EMBL" id="JAVFWL010000004">
    <property type="protein sequence ID" value="KAK6748422.1"/>
    <property type="molecule type" value="Genomic_DNA"/>
</dbReference>
<dbReference type="InterPro" id="IPR021109">
    <property type="entry name" value="Peptidase_aspartic_dom_sf"/>
</dbReference>
<proteinExistence type="predicted"/>
<protein>
    <recommendedName>
        <fullName evidence="4">Peptidase A2 domain-containing protein</fullName>
    </recommendedName>
</protein>
<feature type="compositionally biased region" description="Polar residues" evidence="1">
    <location>
        <begin position="216"/>
        <end position="226"/>
    </location>
</feature>
<evidence type="ECO:0000313" key="2">
    <source>
        <dbReference type="EMBL" id="KAK6748422.1"/>
    </source>
</evidence>
<name>A0ABR1DDL6_NECAM</name>
<organism evidence="2 3">
    <name type="scientific">Necator americanus</name>
    <name type="common">Human hookworm</name>
    <dbReference type="NCBI Taxonomy" id="51031"/>
    <lineage>
        <taxon>Eukaryota</taxon>
        <taxon>Metazoa</taxon>
        <taxon>Ecdysozoa</taxon>
        <taxon>Nematoda</taxon>
        <taxon>Chromadorea</taxon>
        <taxon>Rhabditida</taxon>
        <taxon>Rhabditina</taxon>
        <taxon>Rhabditomorpha</taxon>
        <taxon>Strongyloidea</taxon>
        <taxon>Ancylostomatidae</taxon>
        <taxon>Bunostominae</taxon>
        <taxon>Necator</taxon>
    </lineage>
</organism>
<accession>A0ABR1DDL6</accession>
<evidence type="ECO:0000256" key="1">
    <source>
        <dbReference type="SAM" id="MobiDB-lite"/>
    </source>
</evidence>
<keyword evidence="3" id="KW-1185">Reference proteome</keyword>
<feature type="region of interest" description="Disordered" evidence="1">
    <location>
        <begin position="216"/>
        <end position="241"/>
    </location>
</feature>
<dbReference type="Proteomes" id="UP001303046">
    <property type="component" value="Unassembled WGS sequence"/>
</dbReference>
<gene>
    <name evidence="2" type="primary">Necator_chrIV.g14490</name>
    <name evidence="2" type="ORF">RB195_001196</name>
</gene>
<comment type="caution">
    <text evidence="2">The sequence shown here is derived from an EMBL/GenBank/DDBJ whole genome shotgun (WGS) entry which is preliminary data.</text>
</comment>
<evidence type="ECO:0008006" key="4">
    <source>
        <dbReference type="Google" id="ProtNLM"/>
    </source>
</evidence>
<dbReference type="SUPFAM" id="SSF50630">
    <property type="entry name" value="Acid proteases"/>
    <property type="match status" value="1"/>
</dbReference>
<sequence length="241" mass="26052">MVEQLLAEATADHLINPVGAAHTIEVKAVTAEPPWTNFGESRMFSASMVFPTVDLFLVARTVSINCGGLGHHARQCPSLTVQLPAPVVNGVLILALIDTGAAITITSRDTAPLLGVFAMGDSDIPCAIGMAGVPIKLSGRADLRFERSHKRYTRCQIGMSIQSSKLSMTPRSFEINDVMIAKTRHVNQLRSRTDTTATNTFLDVFDLLLDSASKDNGATPTVGSSQRKQRLRQPHCRLQAD</sequence>
<reference evidence="2 3" key="1">
    <citation type="submission" date="2023-08" db="EMBL/GenBank/DDBJ databases">
        <title>A Necator americanus chromosomal reference genome.</title>
        <authorList>
            <person name="Ilik V."/>
            <person name="Petrzelkova K.J."/>
            <person name="Pardy F."/>
            <person name="Fuh T."/>
            <person name="Niatou-Singa F.S."/>
            <person name="Gouil Q."/>
            <person name="Baker L."/>
            <person name="Ritchie M.E."/>
            <person name="Jex A.R."/>
            <person name="Gazzola D."/>
            <person name="Li H."/>
            <person name="Toshio Fujiwara R."/>
            <person name="Zhan B."/>
            <person name="Aroian R.V."/>
            <person name="Pafco B."/>
            <person name="Schwarz E.M."/>
        </authorList>
    </citation>
    <scope>NUCLEOTIDE SEQUENCE [LARGE SCALE GENOMIC DNA]</scope>
    <source>
        <strain evidence="2 3">Aroian</strain>
        <tissue evidence="2">Whole animal</tissue>
    </source>
</reference>